<dbReference type="SUPFAM" id="SSF101473">
    <property type="entry name" value="DhaL-like"/>
    <property type="match status" value="1"/>
</dbReference>
<dbReference type="Pfam" id="PF21645">
    <property type="entry name" value="FakA-like_M"/>
    <property type="match status" value="1"/>
</dbReference>
<dbReference type="GO" id="GO:0004371">
    <property type="term" value="F:glycerone kinase activity"/>
    <property type="evidence" value="ECO:0007669"/>
    <property type="project" value="InterPro"/>
</dbReference>
<sequence length="440" mass="45787">MAINHIDAPTLHAWAKRSVAELSLRRAELNQLNVFPVPDADTGSNMAHTMEAALAEADKGGDVAEALAIGSVRGARGNSGMVLSQVLRAVADSTADSHIDARTLVDSLKLAVELVDRAIAEPVEGTVVSVLKAAAQAAEQALSHTQVLVEVLTTTCDEAAKALANTPSQLEVLRKAGVVDAGGAGLVILLECLLAEVSETEPREGIAVPESVFELEVVFYFSGDIDKLEAAIAPLGDSLVIARASETEANIHIHTLAAGEVIEKAFGLGAVTNLRLEVLPAKVVAQEPLVDDTPRVLVSTRDAELAKLFSSIGATIYKAGMALSPEDIFVGTPRGIDLGGAQVVPVHSNVEALAAISVYAPGAGAVTAMTEVAAAMRVDKPSDETVGAILACCHDLLREGDEQMTILTSLNLDAEQLSRQLGVEVIAVHVPGLRTEIGVE</sequence>
<dbReference type="InterPro" id="IPR004007">
    <property type="entry name" value="DhaL_dom"/>
</dbReference>
<dbReference type="PANTHER" id="PTHR33434:SF4">
    <property type="entry name" value="PHOSPHATASE PROTEIN"/>
    <property type="match status" value="1"/>
</dbReference>
<evidence type="ECO:0000259" key="1">
    <source>
        <dbReference type="PROSITE" id="PS51480"/>
    </source>
</evidence>
<dbReference type="RefSeq" id="WP_066840653.1">
    <property type="nucleotide sequence ID" value="NZ_CAJFGC010000265.1"/>
</dbReference>
<dbReference type="EMBL" id="LSTQ01000025">
    <property type="protein sequence ID" value="OAH25773.1"/>
    <property type="molecule type" value="Genomic_DNA"/>
</dbReference>
<dbReference type="InterPro" id="IPR033470">
    <property type="entry name" value="FakA-like_C"/>
</dbReference>
<dbReference type="Pfam" id="PF02734">
    <property type="entry name" value="Dak2"/>
    <property type="match status" value="1"/>
</dbReference>
<gene>
    <name evidence="2" type="ORF">AYJ05_10265</name>
</gene>
<evidence type="ECO:0000313" key="3">
    <source>
        <dbReference type="Proteomes" id="UP000076947"/>
    </source>
</evidence>
<dbReference type="PROSITE" id="PS51480">
    <property type="entry name" value="DHAL"/>
    <property type="match status" value="1"/>
</dbReference>
<evidence type="ECO:0000313" key="2">
    <source>
        <dbReference type="EMBL" id="OAH25773.1"/>
    </source>
</evidence>
<organism evidence="2 3">
    <name type="scientific">Corynebacterium stationis</name>
    <dbReference type="NCBI Taxonomy" id="1705"/>
    <lineage>
        <taxon>Bacteria</taxon>
        <taxon>Bacillati</taxon>
        <taxon>Actinomycetota</taxon>
        <taxon>Actinomycetes</taxon>
        <taxon>Mycobacteriales</taxon>
        <taxon>Corynebacteriaceae</taxon>
        <taxon>Corynebacterium</taxon>
    </lineage>
</organism>
<dbReference type="PANTHER" id="PTHR33434">
    <property type="entry name" value="DEGV DOMAIN-CONTAINING PROTEIN DR_1986-RELATED"/>
    <property type="match status" value="1"/>
</dbReference>
<dbReference type="InterPro" id="IPR050270">
    <property type="entry name" value="DegV_domain_contain"/>
</dbReference>
<dbReference type="GO" id="GO:0006071">
    <property type="term" value="P:glycerol metabolic process"/>
    <property type="evidence" value="ECO:0007669"/>
    <property type="project" value="InterPro"/>
</dbReference>
<dbReference type="SMART" id="SM01121">
    <property type="entry name" value="Dak1_2"/>
    <property type="match status" value="1"/>
</dbReference>
<dbReference type="InterPro" id="IPR048394">
    <property type="entry name" value="FakA-like_M"/>
</dbReference>
<comment type="caution">
    <text evidence="2">The sequence shown here is derived from an EMBL/GenBank/DDBJ whole genome shotgun (WGS) entry which is preliminary data.</text>
</comment>
<proteinExistence type="predicted"/>
<keyword evidence="2" id="KW-0808">Transferase</keyword>
<feature type="domain" description="DhaL" evidence="1">
    <location>
        <begin position="9"/>
        <end position="195"/>
    </location>
</feature>
<keyword evidence="2" id="KW-0418">Kinase</keyword>
<dbReference type="InterPro" id="IPR036117">
    <property type="entry name" value="DhaL_dom_sf"/>
</dbReference>
<reference evidence="3" key="1">
    <citation type="submission" date="2016-02" db="EMBL/GenBank/DDBJ databases">
        <authorList>
            <person name="Kaur G."/>
            <person name="Nair G.R."/>
            <person name="Mayilraj S."/>
        </authorList>
    </citation>
    <scope>NUCLEOTIDE SEQUENCE [LARGE SCALE GENOMIC DNA]</scope>
    <source>
        <strain evidence="3">GA-15</strain>
    </source>
</reference>
<dbReference type="STRING" id="1705.CA21670_06610"/>
<dbReference type="SMART" id="SM01120">
    <property type="entry name" value="Dak2"/>
    <property type="match status" value="1"/>
</dbReference>
<dbReference type="Gene3D" id="1.25.40.340">
    <property type="match status" value="1"/>
</dbReference>
<dbReference type="Proteomes" id="UP000076947">
    <property type="component" value="Unassembled WGS sequence"/>
</dbReference>
<dbReference type="OrthoDB" id="9760324at2"/>
<name>A0A177IAF1_9CORY</name>
<keyword evidence="3" id="KW-1185">Reference proteome</keyword>
<accession>A0A177IAF1</accession>
<dbReference type="AlphaFoldDB" id="A0A177IAF1"/>
<protein>
    <submittedName>
        <fullName evidence="2">Kinase</fullName>
    </submittedName>
</protein>